<dbReference type="Proteomes" id="UP001595699">
    <property type="component" value="Unassembled WGS sequence"/>
</dbReference>
<reference evidence="5" key="1">
    <citation type="journal article" date="2019" name="Int. J. Syst. Evol. Microbiol.">
        <title>The Global Catalogue of Microorganisms (GCM) 10K type strain sequencing project: providing services to taxonomists for standard genome sequencing and annotation.</title>
        <authorList>
            <consortium name="The Broad Institute Genomics Platform"/>
            <consortium name="The Broad Institute Genome Sequencing Center for Infectious Disease"/>
            <person name="Wu L."/>
            <person name="Ma J."/>
        </authorList>
    </citation>
    <scope>NUCLEOTIDE SEQUENCE [LARGE SCALE GENOMIC DNA]</scope>
    <source>
        <strain evidence="5">CGMCC 4.7241</strain>
    </source>
</reference>
<evidence type="ECO:0000313" key="4">
    <source>
        <dbReference type="EMBL" id="MFC3761710.1"/>
    </source>
</evidence>
<dbReference type="InterPro" id="IPR002220">
    <property type="entry name" value="DapA-like"/>
</dbReference>
<comment type="caution">
    <text evidence="4">The sequence shown here is derived from an EMBL/GenBank/DDBJ whole genome shotgun (WGS) entry which is preliminary data.</text>
</comment>
<evidence type="ECO:0000313" key="5">
    <source>
        <dbReference type="Proteomes" id="UP001595699"/>
    </source>
</evidence>
<evidence type="ECO:0000256" key="2">
    <source>
        <dbReference type="ARBA" id="ARBA00023239"/>
    </source>
</evidence>
<evidence type="ECO:0000256" key="1">
    <source>
        <dbReference type="ARBA" id="ARBA00007592"/>
    </source>
</evidence>
<dbReference type="SMART" id="SM01130">
    <property type="entry name" value="DHDPS"/>
    <property type="match status" value="1"/>
</dbReference>
<dbReference type="SUPFAM" id="SSF51569">
    <property type="entry name" value="Aldolase"/>
    <property type="match status" value="1"/>
</dbReference>
<dbReference type="EMBL" id="JBHRZH010000009">
    <property type="protein sequence ID" value="MFC3761710.1"/>
    <property type="molecule type" value="Genomic_DNA"/>
</dbReference>
<protein>
    <submittedName>
        <fullName evidence="4">Dihydrodipicolinate synthase family protein</fullName>
    </submittedName>
</protein>
<dbReference type="RefSeq" id="WP_205114354.1">
    <property type="nucleotide sequence ID" value="NZ_JAFBCM010000001.1"/>
</dbReference>
<gene>
    <name evidence="4" type="ORF">ACFOUW_12765</name>
</gene>
<dbReference type="PANTHER" id="PTHR12128">
    <property type="entry name" value="DIHYDRODIPICOLINATE SYNTHASE"/>
    <property type="match status" value="1"/>
</dbReference>
<dbReference type="PANTHER" id="PTHR12128:SF66">
    <property type="entry name" value="4-HYDROXY-2-OXOGLUTARATE ALDOLASE, MITOCHONDRIAL"/>
    <property type="match status" value="1"/>
</dbReference>
<dbReference type="PRINTS" id="PR00146">
    <property type="entry name" value="DHPICSNTHASE"/>
</dbReference>
<sequence length="314" mass="32777">MSNAQLQGLIVPIVLPMRTDGQPALDELAALCDRFFAAGVAGIWVNGSTGELHDLSPPERAAVVEAVALAADGRGVVIAHVGDTSTKLACAQAEAAAVAGATHVAAVAPYYASFAPAEIASYYEAIAAATDRPLLLYNLPQLVKVTLTHETVLRLASRGAAVGLKDTAGDFSWYRGLLHRLRMEDLPFRCLMGVESLIDVSIVAGGDGAVCTLANLAPRTFVDLVEAAKAGDLALSRQHQADVVSLVQSLALPGRAEWIGSIAALKWVMHELGLLAAPTAAAPVAPLTIAEQQQLAAVALPLAARLIREPVHER</sequence>
<dbReference type="Gene3D" id="3.20.20.70">
    <property type="entry name" value="Aldolase class I"/>
    <property type="match status" value="1"/>
</dbReference>
<proteinExistence type="inferred from homology"/>
<accession>A0ABV7YCH6</accession>
<organism evidence="4 5">
    <name type="scientific">Tenggerimyces flavus</name>
    <dbReference type="NCBI Taxonomy" id="1708749"/>
    <lineage>
        <taxon>Bacteria</taxon>
        <taxon>Bacillati</taxon>
        <taxon>Actinomycetota</taxon>
        <taxon>Actinomycetes</taxon>
        <taxon>Propionibacteriales</taxon>
        <taxon>Nocardioidaceae</taxon>
        <taxon>Tenggerimyces</taxon>
    </lineage>
</organism>
<name>A0ABV7YCH6_9ACTN</name>
<dbReference type="Pfam" id="PF00701">
    <property type="entry name" value="DHDPS"/>
    <property type="match status" value="1"/>
</dbReference>
<keyword evidence="5" id="KW-1185">Reference proteome</keyword>
<comment type="similarity">
    <text evidence="1 3">Belongs to the DapA family.</text>
</comment>
<dbReference type="InterPro" id="IPR013785">
    <property type="entry name" value="Aldolase_TIM"/>
</dbReference>
<dbReference type="CDD" id="cd00408">
    <property type="entry name" value="DHDPS-like"/>
    <property type="match status" value="1"/>
</dbReference>
<keyword evidence="2 3" id="KW-0456">Lyase</keyword>
<evidence type="ECO:0000256" key="3">
    <source>
        <dbReference type="PIRNR" id="PIRNR001365"/>
    </source>
</evidence>
<dbReference type="PIRSF" id="PIRSF001365">
    <property type="entry name" value="DHDPS"/>
    <property type="match status" value="1"/>
</dbReference>